<dbReference type="GeneID" id="9592196"/>
<dbReference type="InterPro" id="IPR002575">
    <property type="entry name" value="Aminoglycoside_PTrfase"/>
</dbReference>
<dbReference type="Pfam" id="PF01636">
    <property type="entry name" value="APH"/>
    <property type="match status" value="1"/>
</dbReference>
<feature type="region of interest" description="Disordered" evidence="1">
    <location>
        <begin position="1"/>
        <end position="24"/>
    </location>
</feature>
<name>D8QBD6_SCHCM</name>
<dbReference type="AlphaFoldDB" id="D8QBD6"/>
<gene>
    <name evidence="3" type="ORF">SCHCODRAFT_257905</name>
</gene>
<dbReference type="InParanoid" id="D8QBD6"/>
<dbReference type="KEGG" id="scm:SCHCO_02633627"/>
<dbReference type="OrthoDB" id="8300194at2759"/>
<dbReference type="HOGENOM" id="CLU_069864_1_0_1"/>
<protein>
    <recommendedName>
        <fullName evidence="2">Aminoglycoside phosphotransferase domain-containing protein</fullName>
    </recommendedName>
</protein>
<feature type="domain" description="Aminoglycoside phosphotransferase" evidence="2">
    <location>
        <begin position="68"/>
        <end position="219"/>
    </location>
</feature>
<dbReference type="PANTHER" id="PTHR21310">
    <property type="entry name" value="AMINOGLYCOSIDE PHOSPHOTRANSFERASE-RELATED-RELATED"/>
    <property type="match status" value="1"/>
</dbReference>
<dbReference type="VEuPathDB" id="FungiDB:SCHCODRAFT_02633620"/>
<evidence type="ECO:0000313" key="4">
    <source>
        <dbReference type="Proteomes" id="UP000007431"/>
    </source>
</evidence>
<dbReference type="Gene3D" id="3.90.1200.10">
    <property type="match status" value="1"/>
</dbReference>
<dbReference type="CDD" id="cd05120">
    <property type="entry name" value="APH_ChoK_like"/>
    <property type="match status" value="1"/>
</dbReference>
<reference evidence="3 4" key="1">
    <citation type="journal article" date="2010" name="Nat. Biotechnol.">
        <title>Genome sequence of the model mushroom Schizophyllum commune.</title>
        <authorList>
            <person name="Ohm R.A."/>
            <person name="de Jong J.F."/>
            <person name="Lugones L.G."/>
            <person name="Aerts A."/>
            <person name="Kothe E."/>
            <person name="Stajich J.E."/>
            <person name="de Vries R.P."/>
            <person name="Record E."/>
            <person name="Levasseur A."/>
            <person name="Baker S.E."/>
            <person name="Bartholomew K.A."/>
            <person name="Coutinho P.M."/>
            <person name="Erdmann S."/>
            <person name="Fowler T.J."/>
            <person name="Gathman A.C."/>
            <person name="Lombard V."/>
            <person name="Henrissat B."/>
            <person name="Knabe N."/>
            <person name="Kuees U."/>
            <person name="Lilly W.W."/>
            <person name="Lindquist E."/>
            <person name="Lucas S."/>
            <person name="Magnuson J.K."/>
            <person name="Piumi F."/>
            <person name="Raudaskoski M."/>
            <person name="Salamov A."/>
            <person name="Schmutz J."/>
            <person name="Schwarze F.W.M.R."/>
            <person name="vanKuyk P.A."/>
            <person name="Horton J.S."/>
            <person name="Grigoriev I.V."/>
            <person name="Woesten H.A.B."/>
        </authorList>
    </citation>
    <scope>NUCLEOTIDE SEQUENCE [LARGE SCALE GENOMIC DNA]</scope>
    <source>
        <strain evidence="4">H4-8 / FGSC 9210</strain>
    </source>
</reference>
<accession>D8QBD6</accession>
<sequence length="276" mass="30851">MAEQSFVDTPPVPRTPPEHNPLRVKDPGCEYITFEKKYYKLVGQDGVKRFMKRSLSDVEWAMRDGGRIIPPTYDVAVHVRNEAAAIAYVRAHTDIPVPNVVCSFDDGGRTYLIEDEVPGVSMADLPDDAKAVVMKEVEAHIRTLQSVKRTAMGGFCGVACLPYRLACVLPKYEKVAFRPDVPYELVLCHNDMSQHNIIVDPETLKINAIIDWEFAGFYPKEFEGAFYKRPGASVALAKYNEVSDVPHLLNILEECASEESKGVSQKADSSLATRVW</sequence>
<evidence type="ECO:0000259" key="2">
    <source>
        <dbReference type="Pfam" id="PF01636"/>
    </source>
</evidence>
<evidence type="ECO:0000256" key="1">
    <source>
        <dbReference type="SAM" id="MobiDB-lite"/>
    </source>
</evidence>
<dbReference type="OMA" id="PHEWQHS"/>
<dbReference type="PANTHER" id="PTHR21310:SF15">
    <property type="entry name" value="AMINOGLYCOSIDE PHOSPHOTRANSFERASE DOMAIN-CONTAINING PROTEIN"/>
    <property type="match status" value="1"/>
</dbReference>
<organism evidence="4">
    <name type="scientific">Schizophyllum commune (strain H4-8 / FGSC 9210)</name>
    <name type="common">Split gill fungus</name>
    <dbReference type="NCBI Taxonomy" id="578458"/>
    <lineage>
        <taxon>Eukaryota</taxon>
        <taxon>Fungi</taxon>
        <taxon>Dikarya</taxon>
        <taxon>Basidiomycota</taxon>
        <taxon>Agaricomycotina</taxon>
        <taxon>Agaricomycetes</taxon>
        <taxon>Agaricomycetidae</taxon>
        <taxon>Agaricales</taxon>
        <taxon>Schizophyllaceae</taxon>
        <taxon>Schizophyllum</taxon>
    </lineage>
</organism>
<dbReference type="SUPFAM" id="SSF56112">
    <property type="entry name" value="Protein kinase-like (PK-like)"/>
    <property type="match status" value="1"/>
</dbReference>
<dbReference type="InterPro" id="IPR011009">
    <property type="entry name" value="Kinase-like_dom_sf"/>
</dbReference>
<evidence type="ECO:0000313" key="3">
    <source>
        <dbReference type="EMBL" id="EFI94336.1"/>
    </source>
</evidence>
<dbReference type="InterPro" id="IPR051678">
    <property type="entry name" value="AGP_Transferase"/>
</dbReference>
<dbReference type="eggNOG" id="ENOG502SJ8S">
    <property type="taxonomic scope" value="Eukaryota"/>
</dbReference>
<dbReference type="EMBL" id="GL377309">
    <property type="protein sequence ID" value="EFI94336.1"/>
    <property type="molecule type" value="Genomic_DNA"/>
</dbReference>
<dbReference type="Proteomes" id="UP000007431">
    <property type="component" value="Unassembled WGS sequence"/>
</dbReference>
<keyword evidence="4" id="KW-1185">Reference proteome</keyword>
<proteinExistence type="predicted"/>